<organism evidence="3 4">
    <name type="scientific">Acyrthosiphon pisum</name>
    <name type="common">Pea aphid</name>
    <dbReference type="NCBI Taxonomy" id="7029"/>
    <lineage>
        <taxon>Eukaryota</taxon>
        <taxon>Metazoa</taxon>
        <taxon>Ecdysozoa</taxon>
        <taxon>Arthropoda</taxon>
        <taxon>Hexapoda</taxon>
        <taxon>Insecta</taxon>
        <taxon>Pterygota</taxon>
        <taxon>Neoptera</taxon>
        <taxon>Paraneoptera</taxon>
        <taxon>Hemiptera</taxon>
        <taxon>Sternorrhyncha</taxon>
        <taxon>Aphidomorpha</taxon>
        <taxon>Aphidoidea</taxon>
        <taxon>Aphididae</taxon>
        <taxon>Macrosiphini</taxon>
        <taxon>Acyrthosiphon</taxon>
    </lineage>
</organism>
<dbReference type="OrthoDB" id="8186197at2759"/>
<reference evidence="3" key="2">
    <citation type="submission" date="2022-06" db="UniProtKB">
        <authorList>
            <consortium name="EnsemblMetazoa"/>
        </authorList>
    </citation>
    <scope>IDENTIFICATION</scope>
</reference>
<dbReference type="Proteomes" id="UP000007819">
    <property type="component" value="Chromosome A2"/>
</dbReference>
<dbReference type="AlphaFoldDB" id="A0A8R2AAU8"/>
<reference evidence="4" key="1">
    <citation type="submission" date="2010-06" db="EMBL/GenBank/DDBJ databases">
        <authorList>
            <person name="Jiang H."/>
            <person name="Abraham K."/>
            <person name="Ali S."/>
            <person name="Alsbrooks S.L."/>
            <person name="Anim B.N."/>
            <person name="Anosike U.S."/>
            <person name="Attaway T."/>
            <person name="Bandaranaike D.P."/>
            <person name="Battles P.K."/>
            <person name="Bell S.N."/>
            <person name="Bell A.V."/>
            <person name="Beltran B."/>
            <person name="Bickham C."/>
            <person name="Bustamante Y."/>
            <person name="Caleb T."/>
            <person name="Canada A."/>
            <person name="Cardenas V."/>
            <person name="Carter K."/>
            <person name="Chacko J."/>
            <person name="Chandrabose M.N."/>
            <person name="Chavez D."/>
            <person name="Chavez A."/>
            <person name="Chen L."/>
            <person name="Chu H.-S."/>
            <person name="Claassen K.J."/>
            <person name="Cockrell R."/>
            <person name="Collins M."/>
            <person name="Cooper J.A."/>
            <person name="Cree A."/>
            <person name="Curry S.M."/>
            <person name="Da Y."/>
            <person name="Dao M.D."/>
            <person name="Das B."/>
            <person name="Davila M.-L."/>
            <person name="Davy-Carroll L."/>
            <person name="Denson S."/>
            <person name="Dinh H."/>
            <person name="Ebong V.E."/>
            <person name="Edwards J.R."/>
            <person name="Egan A."/>
            <person name="El-Daye J."/>
            <person name="Escobedo L."/>
            <person name="Fernandez S."/>
            <person name="Fernando P.R."/>
            <person name="Flagg N."/>
            <person name="Forbes L.D."/>
            <person name="Fowler R.G."/>
            <person name="Fu Q."/>
            <person name="Gabisi R.A."/>
            <person name="Ganer J."/>
            <person name="Garbino Pronczuk A."/>
            <person name="Garcia R.M."/>
            <person name="Garner T."/>
            <person name="Garrett T.E."/>
            <person name="Gonzalez D.A."/>
            <person name="Hamid H."/>
            <person name="Hawkins E.S."/>
            <person name="Hirani K."/>
            <person name="Hogues M.E."/>
            <person name="Hollins B."/>
            <person name="Hsiao C.-H."/>
            <person name="Jabil R."/>
            <person name="James M.L."/>
            <person name="Jhangiani S.N."/>
            <person name="Johnson B."/>
            <person name="Johnson Q."/>
            <person name="Joshi V."/>
            <person name="Kalu J.B."/>
            <person name="Kam C."/>
            <person name="Kashfia A."/>
            <person name="Keebler J."/>
            <person name="Kisamo H."/>
            <person name="Kovar C.L."/>
            <person name="Lago L.A."/>
            <person name="Lai C.-Y."/>
            <person name="Laidlaw J."/>
            <person name="Lara F."/>
            <person name="Le T.-K."/>
            <person name="Lee S.L."/>
            <person name="Legall F.H."/>
            <person name="Lemon S.J."/>
            <person name="Lewis L.R."/>
            <person name="Li B."/>
            <person name="Liu Y."/>
            <person name="Liu Y.-S."/>
            <person name="Lopez J."/>
            <person name="Lozado R.J."/>
            <person name="Lu J."/>
            <person name="Madu R.C."/>
            <person name="Maheshwari M."/>
            <person name="Maheshwari R."/>
            <person name="Malloy K."/>
            <person name="Martinez E."/>
            <person name="Mathew T."/>
            <person name="Mercado I.C."/>
            <person name="Mercado C."/>
            <person name="Meyer B."/>
            <person name="Montgomery K."/>
            <person name="Morgan M.B."/>
            <person name="Munidasa M."/>
            <person name="Nazareth L.V."/>
            <person name="Nelson J."/>
            <person name="Ng B.M."/>
            <person name="Nguyen N.B."/>
            <person name="Nguyen P.Q."/>
            <person name="Nguyen T."/>
            <person name="Obregon M."/>
            <person name="Okwuonu G.O."/>
            <person name="Onwere C.G."/>
            <person name="Orozco G."/>
            <person name="Parra A."/>
            <person name="Patel S."/>
            <person name="Patil S."/>
            <person name="Perez A."/>
            <person name="Perez Y."/>
            <person name="Pham C."/>
            <person name="Primus E.L."/>
            <person name="Pu L.-L."/>
            <person name="Puazo M."/>
            <person name="Qin X."/>
            <person name="Quiroz J.B."/>
            <person name="Reese J."/>
            <person name="Richards S."/>
            <person name="Rives C.M."/>
            <person name="Robberts R."/>
            <person name="Ruiz S.J."/>
            <person name="Ruiz M.J."/>
            <person name="Santibanez J."/>
            <person name="Schneider B.W."/>
            <person name="Sisson I."/>
            <person name="Smith M."/>
            <person name="Sodergren E."/>
            <person name="Song X.-Z."/>
            <person name="Song B.B."/>
            <person name="Summersgill H."/>
            <person name="Thelus R."/>
            <person name="Thornton R.D."/>
            <person name="Trejos Z.Y."/>
            <person name="Usmani K."/>
            <person name="Vattathil S."/>
            <person name="Villasana D."/>
            <person name="Walker D.L."/>
            <person name="Wang S."/>
            <person name="Wang K."/>
            <person name="White C.S."/>
            <person name="Williams A.C."/>
            <person name="Williamson J."/>
            <person name="Wilson K."/>
            <person name="Woghiren I.O."/>
            <person name="Woodworth J.R."/>
            <person name="Worley K.C."/>
            <person name="Wright R.A."/>
            <person name="Wu W."/>
            <person name="Young L."/>
            <person name="Zhang L."/>
            <person name="Zhang J."/>
            <person name="Zhu Y."/>
            <person name="Muzny D.M."/>
            <person name="Weinstock G."/>
            <person name="Gibbs R.A."/>
        </authorList>
    </citation>
    <scope>NUCLEOTIDE SEQUENCE [LARGE SCALE GENOMIC DNA]</scope>
    <source>
        <strain evidence="4">LSR1</strain>
    </source>
</reference>
<proteinExistence type="predicted"/>
<sequence>MRTLRAHTHTHTHTYTHTHTQPLLRDIIILYVGIGTCTRAHTHNTNLCAQTYSVCSCHQRTRAQTSAPALRQNTWPASSPPPNAGPVVCVVADYRLPTVKRRRHREHTPEDRTAIIVIIIIIIVISLPSRVVSIIECGARSPNEGFSRTFQTIFIRLYNIVESRHQRTMSRGYYNGGYNHACEVDQHHRYEEIPDIDPSMDFLQADDTSASFYYMESPTRLRRPSDAADPAERTLLLRAQQHNHYQQLQQLQMNGCPPPLPAARARRNTPPSATGGDRSVAAVTPCKARRRLDVYGDASGTVSLPSTPSGAGRTADVFAPMMAQTAATFRPVTVRRARSSAALYNKHKRPPEFLSEYNLDTCVPVTGVQYDRPRNTAVIQPIYNKAPLPSVFQVEEKTTPHQAESPAKPSWSRTPPARTPVQSLPVCTLWSAAMVLVVSGTASCMLCFYLMSRRGRLYYLNAGLLAAAVCLVLGFPGFRSQQWRWLPNRNYVTGYILVALFSALETCALWLMCQSTVLDPALNDIGAGVVCGISALSVTLACLGISTSYCCRYPPPDNRVAHAVEGFVV</sequence>
<dbReference type="RefSeq" id="XP_003243641.2">
    <property type="nucleotide sequence ID" value="XM_003243593.4"/>
</dbReference>
<protein>
    <submittedName>
        <fullName evidence="3">Uncharacterized protein</fullName>
    </submittedName>
</protein>
<dbReference type="EnsemblMetazoa" id="XM_003243593.4">
    <property type="protein sequence ID" value="XP_003243641.2"/>
    <property type="gene ID" value="LOC100572339"/>
</dbReference>
<accession>A0A8R2AAU8</accession>
<keyword evidence="2" id="KW-0812">Transmembrane</keyword>
<name>A0A8R2AAU8_ACYPI</name>
<dbReference type="CTD" id="318559"/>
<feature type="region of interest" description="Disordered" evidence="1">
    <location>
        <begin position="396"/>
        <end position="417"/>
    </location>
</feature>
<evidence type="ECO:0000256" key="2">
    <source>
        <dbReference type="SAM" id="Phobius"/>
    </source>
</evidence>
<keyword evidence="4" id="KW-1185">Reference proteome</keyword>
<feature type="transmembrane region" description="Helical" evidence="2">
    <location>
        <begin position="525"/>
        <end position="549"/>
    </location>
</feature>
<dbReference type="KEGG" id="api:100572339"/>
<evidence type="ECO:0000256" key="1">
    <source>
        <dbReference type="SAM" id="MobiDB-lite"/>
    </source>
</evidence>
<keyword evidence="2" id="KW-1133">Transmembrane helix</keyword>
<feature type="transmembrane region" description="Helical" evidence="2">
    <location>
        <begin position="113"/>
        <end position="132"/>
    </location>
</feature>
<keyword evidence="2" id="KW-0472">Membrane</keyword>
<dbReference type="GeneID" id="100572339"/>
<feature type="transmembrane region" description="Helical" evidence="2">
    <location>
        <begin position="429"/>
        <end position="450"/>
    </location>
</feature>
<feature type="transmembrane region" description="Helical" evidence="2">
    <location>
        <begin position="495"/>
        <end position="513"/>
    </location>
</feature>
<feature type="transmembrane region" description="Helical" evidence="2">
    <location>
        <begin position="457"/>
        <end position="475"/>
    </location>
</feature>
<evidence type="ECO:0000313" key="3">
    <source>
        <dbReference type="EnsemblMetazoa" id="XP_003243641.2"/>
    </source>
</evidence>
<evidence type="ECO:0000313" key="4">
    <source>
        <dbReference type="Proteomes" id="UP000007819"/>
    </source>
</evidence>